<dbReference type="PROSITE" id="PS51022">
    <property type="entry name" value="L27"/>
    <property type="match status" value="1"/>
</dbReference>
<dbReference type="FunFam" id="1.10.287.470:FF:000068">
    <property type="entry name" value="Discs, large homolog 4b (Drosophila)"/>
    <property type="match status" value="1"/>
</dbReference>
<dbReference type="Gene3D" id="2.30.42.10">
    <property type="match status" value="2"/>
</dbReference>
<dbReference type="KEGG" id="caua:113065306"/>
<dbReference type="GO" id="GO:0005814">
    <property type="term" value="C:centriole"/>
    <property type="evidence" value="ECO:0007669"/>
    <property type="project" value="TreeGrafter"/>
</dbReference>
<feature type="compositionally biased region" description="Polar residues" evidence="5">
    <location>
        <begin position="501"/>
        <end position="512"/>
    </location>
</feature>
<dbReference type="GO" id="GO:0007099">
    <property type="term" value="P:centriole replication"/>
    <property type="evidence" value="ECO:0007669"/>
    <property type="project" value="InterPro"/>
</dbReference>
<proteinExistence type="inferred from homology"/>
<dbReference type="Gene3D" id="1.10.287.470">
    <property type="entry name" value="Helix hairpin bin"/>
    <property type="match status" value="1"/>
</dbReference>
<dbReference type="OrthoDB" id="78824at2759"/>
<dbReference type="InterPro" id="IPR015143">
    <property type="entry name" value="L27_1"/>
</dbReference>
<evidence type="ECO:0000259" key="6">
    <source>
        <dbReference type="PROSITE" id="PS50106"/>
    </source>
</evidence>
<dbReference type="SUPFAM" id="SSF50156">
    <property type="entry name" value="PDZ domain-like"/>
    <property type="match status" value="1"/>
</dbReference>
<evidence type="ECO:0000256" key="4">
    <source>
        <dbReference type="SAM" id="Coils"/>
    </source>
</evidence>
<dbReference type="CDD" id="cd06723">
    <property type="entry name" value="PDZ1_Dlg1-2-4-like"/>
    <property type="match status" value="1"/>
</dbReference>
<feature type="region of interest" description="Disordered" evidence="5">
    <location>
        <begin position="299"/>
        <end position="325"/>
    </location>
</feature>
<feature type="coiled-coil region" evidence="4">
    <location>
        <begin position="455"/>
        <end position="489"/>
    </location>
</feature>
<keyword evidence="3" id="KW-0472">Membrane</keyword>
<comment type="subcellular location">
    <subcellularLocation>
        <location evidence="1">Membrane</location>
    </subcellularLocation>
</comment>
<dbReference type="FunFam" id="2.30.42.10:FF:000002">
    <property type="entry name" value="Disks large homolog 4 isoform 2"/>
    <property type="match status" value="1"/>
</dbReference>
<dbReference type="GO" id="GO:1902017">
    <property type="term" value="P:regulation of cilium assembly"/>
    <property type="evidence" value="ECO:0007669"/>
    <property type="project" value="InterPro"/>
</dbReference>
<evidence type="ECO:0000256" key="3">
    <source>
        <dbReference type="ARBA" id="ARBA00023136"/>
    </source>
</evidence>
<sequence>MPLRREDTERALQAMEACQSAGDEGFRSRAERLLTIFQSDLFQALLDIQEFYELTVFENQTEGQALTPGLKYRYHDDETPPLQHSPSHLNVSDTGHAPIDGIHGYTPQMHGSPAKPVLLPSGHTPYYATSTLMNGMDGDVEYEEITLERGNSGLGFSIAGGTDNPHIGDDPSIFITKIIAGGAAAQDGRLRVNDSILFVNDVDVREVTHSLAVEALKEAGPIVRLYVLRHKPPAEKIIEMKLIKGPKGLGFSIAGGVGNQHEQEACELRLRVEELQQEEQKLRRDADRLREQLHQLQTETHHTHTHTQQLQQQLTHATQQLHTHTEQLKQEVSAREETESRTRQIQEELEQIRRERDTLRVDRALDQTRFEAQKSQMEAEFRLSLEQQINERLTAVQEEHTTHNTHLRQQHRKQLLDLSARHERELAAQLDQFRTQLQEKDHKLQHLTHSYQHKLSEMQEELVSMAASKRKLEMQREELVSRLQGMMRSHWAEALRLLTNQEQSDTQASGEQALSRMVRY</sequence>
<dbReference type="PANTHER" id="PTHR34439">
    <property type="entry name" value="CENTROBIN"/>
    <property type="match status" value="1"/>
</dbReference>
<evidence type="ECO:0000313" key="9">
    <source>
        <dbReference type="RefSeq" id="XP_026092325.1"/>
    </source>
</evidence>
<feature type="compositionally biased region" description="Low complexity" evidence="5">
    <location>
        <begin position="306"/>
        <end position="322"/>
    </location>
</feature>
<dbReference type="Pfam" id="PF10608">
    <property type="entry name" value="MAGUK_N_PEST"/>
    <property type="match status" value="1"/>
</dbReference>
<feature type="domain" description="PDZ" evidence="6">
    <location>
        <begin position="144"/>
        <end position="231"/>
    </location>
</feature>
<dbReference type="GO" id="GO:0005813">
    <property type="term" value="C:centrosome"/>
    <property type="evidence" value="ECO:0007669"/>
    <property type="project" value="TreeGrafter"/>
</dbReference>
<dbReference type="Pfam" id="PF00595">
    <property type="entry name" value="PDZ"/>
    <property type="match status" value="1"/>
</dbReference>
<accession>A0A6P6M6G5</accession>
<keyword evidence="8" id="KW-1185">Reference proteome</keyword>
<dbReference type="InterPro" id="IPR019590">
    <property type="entry name" value="DLG1_PEST_dom"/>
</dbReference>
<dbReference type="GO" id="GO:0016020">
    <property type="term" value="C:membrane"/>
    <property type="evidence" value="ECO:0007669"/>
    <property type="project" value="UniProtKB-SubCell"/>
</dbReference>
<protein>
    <submittedName>
        <fullName evidence="9">Disks large homolog 4</fullName>
    </submittedName>
</protein>
<gene>
    <name evidence="9" type="primary">dlg4b</name>
</gene>
<dbReference type="CTD" id="405796"/>
<reference evidence="9" key="1">
    <citation type="submission" date="2025-08" db="UniProtKB">
        <authorList>
            <consortium name="RefSeq"/>
        </authorList>
    </citation>
    <scope>IDENTIFICATION</scope>
    <source>
        <strain evidence="9">Wakin</strain>
        <tissue evidence="9">Muscle</tissue>
    </source>
</reference>
<dbReference type="InterPro" id="IPR004172">
    <property type="entry name" value="L27_dom"/>
</dbReference>
<evidence type="ECO:0000256" key="2">
    <source>
        <dbReference type="ARBA" id="ARBA00007014"/>
    </source>
</evidence>
<dbReference type="InterPro" id="IPR036892">
    <property type="entry name" value="L27_dom_sf"/>
</dbReference>
<organism evidence="8 9">
    <name type="scientific">Carassius auratus</name>
    <name type="common">Goldfish</name>
    <dbReference type="NCBI Taxonomy" id="7957"/>
    <lineage>
        <taxon>Eukaryota</taxon>
        <taxon>Metazoa</taxon>
        <taxon>Chordata</taxon>
        <taxon>Craniata</taxon>
        <taxon>Vertebrata</taxon>
        <taxon>Euteleostomi</taxon>
        <taxon>Actinopterygii</taxon>
        <taxon>Neopterygii</taxon>
        <taxon>Teleostei</taxon>
        <taxon>Ostariophysi</taxon>
        <taxon>Cypriniformes</taxon>
        <taxon>Cyprinidae</taxon>
        <taxon>Cyprininae</taxon>
        <taxon>Carassius</taxon>
    </lineage>
</organism>
<dbReference type="InterPro" id="IPR001478">
    <property type="entry name" value="PDZ"/>
</dbReference>
<keyword evidence="4" id="KW-0175">Coiled coil</keyword>
<dbReference type="RefSeq" id="XP_026092325.1">
    <property type="nucleotide sequence ID" value="XM_026236540.1"/>
</dbReference>
<dbReference type="Proteomes" id="UP000515129">
    <property type="component" value="Chromosome 48"/>
</dbReference>
<dbReference type="SUPFAM" id="SSF101288">
    <property type="entry name" value="L27 domain"/>
    <property type="match status" value="1"/>
</dbReference>
<dbReference type="PROSITE" id="PS50106">
    <property type="entry name" value="PDZ"/>
    <property type="match status" value="1"/>
</dbReference>
<dbReference type="GO" id="GO:0051299">
    <property type="term" value="P:centrosome separation"/>
    <property type="evidence" value="ECO:0007669"/>
    <property type="project" value="TreeGrafter"/>
</dbReference>
<dbReference type="SMART" id="SM00228">
    <property type="entry name" value="PDZ"/>
    <property type="match status" value="1"/>
</dbReference>
<name>A0A6P6M6G5_CARAU</name>
<dbReference type="GO" id="GO:1902410">
    <property type="term" value="P:mitotic cytokinetic process"/>
    <property type="evidence" value="ECO:0007669"/>
    <property type="project" value="TreeGrafter"/>
</dbReference>
<feature type="domain" description="L27" evidence="7">
    <location>
        <begin position="4"/>
        <end position="60"/>
    </location>
</feature>
<dbReference type="SMART" id="SM01277">
    <property type="entry name" value="MAGUK_N_PEST"/>
    <property type="match status" value="1"/>
</dbReference>
<evidence type="ECO:0000256" key="1">
    <source>
        <dbReference type="ARBA" id="ARBA00004370"/>
    </source>
</evidence>
<dbReference type="Pfam" id="PF09058">
    <property type="entry name" value="L27_1"/>
    <property type="match status" value="1"/>
</dbReference>
<comment type="similarity">
    <text evidence="2">Belongs to the MAGUK family.</text>
</comment>
<evidence type="ECO:0000313" key="8">
    <source>
        <dbReference type="Proteomes" id="UP000515129"/>
    </source>
</evidence>
<feature type="region of interest" description="Disordered" evidence="5">
    <location>
        <begin position="501"/>
        <end position="520"/>
    </location>
</feature>
<dbReference type="PANTHER" id="PTHR34439:SF1">
    <property type="entry name" value="CENTROBIN"/>
    <property type="match status" value="1"/>
</dbReference>
<dbReference type="InterPro" id="IPR038923">
    <property type="entry name" value="Centrobin"/>
</dbReference>
<dbReference type="InterPro" id="IPR036034">
    <property type="entry name" value="PDZ_sf"/>
</dbReference>
<evidence type="ECO:0000256" key="5">
    <source>
        <dbReference type="SAM" id="MobiDB-lite"/>
    </source>
</evidence>
<dbReference type="AlphaFoldDB" id="A0A6P6M6G5"/>
<evidence type="ECO:0000259" key="7">
    <source>
        <dbReference type="PROSITE" id="PS51022"/>
    </source>
</evidence>